<dbReference type="AlphaFoldDB" id="A0A2T6BRA4"/>
<dbReference type="EMBL" id="QBKT01000013">
    <property type="protein sequence ID" value="PTX58582.1"/>
    <property type="molecule type" value="Genomic_DNA"/>
</dbReference>
<dbReference type="RefSeq" id="WP_108116767.1">
    <property type="nucleotide sequence ID" value="NZ_QBKT01000013.1"/>
</dbReference>
<dbReference type="Proteomes" id="UP000244090">
    <property type="component" value="Unassembled WGS sequence"/>
</dbReference>
<name>A0A2T6BRA4_9FLAO</name>
<accession>A0A2T6BRA4</accession>
<comment type="caution">
    <text evidence="1">The sequence shown here is derived from an EMBL/GenBank/DDBJ whole genome shotgun (WGS) entry which is preliminary data.</text>
</comment>
<protein>
    <recommendedName>
        <fullName evidence="3">Helix-turn-helix protein</fullName>
    </recommendedName>
</protein>
<proteinExistence type="predicted"/>
<keyword evidence="2" id="KW-1185">Reference proteome</keyword>
<sequence>MKHICRSNMLSNLMAQMPSPLQQELGQGACVPKRYFYQKPEDKGTYVLPLKQSFVKDARLMPGTRCLLALLVGWAGKGRDLRTTQGVLGKHIGRSIRQVRRYLKDAAREGYLTYNYTKNRIGAITGIKIFLAFDLLRPTLKKNDKNRRNQDRTHRSDTNTLLKDSYIKDVELEKRLDRFRRTMQKSAC</sequence>
<reference evidence="1 2" key="1">
    <citation type="submission" date="2018-04" db="EMBL/GenBank/DDBJ databases">
        <title>Genomic Encyclopedia of Archaeal and Bacterial Type Strains, Phase II (KMG-II): from individual species to whole genera.</title>
        <authorList>
            <person name="Goeker M."/>
        </authorList>
    </citation>
    <scope>NUCLEOTIDE SEQUENCE [LARGE SCALE GENOMIC DNA]</scope>
    <source>
        <strain evidence="1 2">DSM 25731</strain>
    </source>
</reference>
<organism evidence="1 2">
    <name type="scientific">Kordia periserrulae</name>
    <dbReference type="NCBI Taxonomy" id="701523"/>
    <lineage>
        <taxon>Bacteria</taxon>
        <taxon>Pseudomonadati</taxon>
        <taxon>Bacteroidota</taxon>
        <taxon>Flavobacteriia</taxon>
        <taxon>Flavobacteriales</taxon>
        <taxon>Flavobacteriaceae</taxon>
        <taxon>Kordia</taxon>
    </lineage>
</organism>
<evidence type="ECO:0008006" key="3">
    <source>
        <dbReference type="Google" id="ProtNLM"/>
    </source>
</evidence>
<evidence type="ECO:0000313" key="2">
    <source>
        <dbReference type="Proteomes" id="UP000244090"/>
    </source>
</evidence>
<gene>
    <name evidence="1" type="ORF">C8N46_11373</name>
</gene>
<dbReference type="OrthoDB" id="1430792at2"/>
<evidence type="ECO:0000313" key="1">
    <source>
        <dbReference type="EMBL" id="PTX58582.1"/>
    </source>
</evidence>